<feature type="transmembrane region" description="Helical" evidence="1">
    <location>
        <begin position="153"/>
        <end position="174"/>
    </location>
</feature>
<feature type="transmembrane region" description="Helical" evidence="1">
    <location>
        <begin position="129"/>
        <end position="147"/>
    </location>
</feature>
<dbReference type="EMBL" id="CP157355">
    <property type="protein sequence ID" value="XBM00282.1"/>
    <property type="molecule type" value="Genomic_DNA"/>
</dbReference>
<dbReference type="Pfam" id="PF07456">
    <property type="entry name" value="Hpre_diP_synt_I"/>
    <property type="match status" value="1"/>
</dbReference>
<protein>
    <submittedName>
        <fullName evidence="2">Gx transporter family protein</fullName>
    </submittedName>
</protein>
<dbReference type="InterPro" id="IPR010898">
    <property type="entry name" value="Hpre_diP_synth_I"/>
</dbReference>
<keyword evidence="1" id="KW-0812">Transmembrane</keyword>
<organism evidence="2">
    <name type="scientific">Chitinibacter mangrovi</name>
    <dbReference type="NCBI Taxonomy" id="3153927"/>
    <lineage>
        <taxon>Bacteria</taxon>
        <taxon>Pseudomonadati</taxon>
        <taxon>Pseudomonadota</taxon>
        <taxon>Betaproteobacteria</taxon>
        <taxon>Neisseriales</taxon>
        <taxon>Chitinibacteraceae</taxon>
        <taxon>Chitinibacter</taxon>
    </lineage>
</organism>
<name>A0AAU7F864_9NEIS</name>
<sequence length="196" mass="20747">MTASVTKRTTNKHTTAPKRIQITPQDAYIARLAAYAIVLSVLESGIPSPIPGVKPGLANIVTLIALERMGWKAAAWVSILRILGASIVLGGIFSPGFALSLAGGILSLLVLALCQCLPRRHFGMVSISLLSALAHTAGQLLLARLWLIPHDGIIYLIPLLSGMALVFGFVNGVIAERLLRQYPAQAPTSIASAHTQ</sequence>
<keyword evidence="1" id="KW-0472">Membrane</keyword>
<dbReference type="Gene3D" id="1.10.1760.20">
    <property type="match status" value="1"/>
</dbReference>
<dbReference type="RefSeq" id="WP_348944643.1">
    <property type="nucleotide sequence ID" value="NZ_CP157355.1"/>
</dbReference>
<gene>
    <name evidence="2" type="ORF">ABHF33_14675</name>
</gene>
<dbReference type="AlphaFoldDB" id="A0AAU7F864"/>
<keyword evidence="1" id="KW-1133">Transmembrane helix</keyword>
<accession>A0AAU7F864</accession>
<feature type="transmembrane region" description="Helical" evidence="1">
    <location>
        <begin position="99"/>
        <end position="117"/>
    </location>
</feature>
<evidence type="ECO:0000256" key="1">
    <source>
        <dbReference type="SAM" id="Phobius"/>
    </source>
</evidence>
<dbReference type="InterPro" id="IPR014535">
    <property type="entry name" value="Hpre_diP_synt_I"/>
</dbReference>
<evidence type="ECO:0000313" key="2">
    <source>
        <dbReference type="EMBL" id="XBM00282.1"/>
    </source>
</evidence>
<dbReference type="KEGG" id="cmav:ABHF33_14675"/>
<dbReference type="PIRSF" id="PIRSF027391">
    <property type="entry name" value="Hpre_diP_synt_I"/>
    <property type="match status" value="1"/>
</dbReference>
<reference evidence="2" key="1">
    <citation type="submission" date="2024-05" db="EMBL/GenBank/DDBJ databases">
        <authorList>
            <person name="Yang L."/>
            <person name="Pan L."/>
        </authorList>
    </citation>
    <scope>NUCLEOTIDE SEQUENCE</scope>
    <source>
        <strain evidence="2">FCG-7</strain>
    </source>
</reference>
<proteinExistence type="predicted"/>